<gene>
    <name evidence="9" type="ORF">GGI25_005591</name>
</gene>
<dbReference type="Pfam" id="PF08700">
    <property type="entry name" value="VPS51_Exo84_N"/>
    <property type="match status" value="1"/>
</dbReference>
<evidence type="ECO:0000256" key="2">
    <source>
        <dbReference type="ARBA" id="ARBA00006653"/>
    </source>
</evidence>
<keyword evidence="7" id="KW-0472">Membrane</keyword>
<feature type="compositionally biased region" description="Polar residues" evidence="8">
    <location>
        <begin position="28"/>
        <end position="44"/>
    </location>
</feature>
<dbReference type="PANTHER" id="PTHR31658:SF0">
    <property type="entry name" value="CONSERVED OLIGOMERIC GOLGI COMPLEX SUBUNIT 1"/>
    <property type="match status" value="1"/>
</dbReference>
<dbReference type="GO" id="GO:0000139">
    <property type="term" value="C:Golgi membrane"/>
    <property type="evidence" value="ECO:0007669"/>
    <property type="project" value="UniProtKB-SubCell"/>
</dbReference>
<evidence type="ECO:0000256" key="3">
    <source>
        <dbReference type="ARBA" id="ARBA00020978"/>
    </source>
</evidence>
<evidence type="ECO:0000256" key="8">
    <source>
        <dbReference type="SAM" id="MobiDB-lite"/>
    </source>
</evidence>
<organism evidence="9 10">
    <name type="scientific">Coemansia spiralis</name>
    <dbReference type="NCBI Taxonomy" id="417178"/>
    <lineage>
        <taxon>Eukaryota</taxon>
        <taxon>Fungi</taxon>
        <taxon>Fungi incertae sedis</taxon>
        <taxon>Zoopagomycota</taxon>
        <taxon>Kickxellomycotina</taxon>
        <taxon>Kickxellomycetes</taxon>
        <taxon>Kickxellales</taxon>
        <taxon>Kickxellaceae</taxon>
        <taxon>Coemansia</taxon>
    </lineage>
</organism>
<evidence type="ECO:0000313" key="9">
    <source>
        <dbReference type="EMBL" id="KAJ2671183.1"/>
    </source>
</evidence>
<keyword evidence="6" id="KW-0333">Golgi apparatus</keyword>
<proteinExistence type="inferred from homology"/>
<accession>A0A9W8KVL0</accession>
<reference evidence="9" key="1">
    <citation type="submission" date="2022-07" db="EMBL/GenBank/DDBJ databases">
        <title>Phylogenomic reconstructions and comparative analyses of Kickxellomycotina fungi.</title>
        <authorList>
            <person name="Reynolds N.K."/>
            <person name="Stajich J.E."/>
            <person name="Barry K."/>
            <person name="Grigoriev I.V."/>
            <person name="Crous P."/>
            <person name="Smith M.E."/>
        </authorList>
    </citation>
    <scope>NUCLEOTIDE SEQUENCE</scope>
    <source>
        <strain evidence="9">NRRL 3115</strain>
    </source>
</reference>
<comment type="subcellular location">
    <subcellularLocation>
        <location evidence="1">Golgi apparatus membrane</location>
        <topology evidence="1">Peripheral membrane protein</topology>
    </subcellularLocation>
</comment>
<dbReference type="EMBL" id="JANBTW010000108">
    <property type="protein sequence ID" value="KAJ2671183.1"/>
    <property type="molecule type" value="Genomic_DNA"/>
</dbReference>
<name>A0A9W8KVL0_9FUNG</name>
<keyword evidence="4" id="KW-0813">Transport</keyword>
<evidence type="ECO:0000313" key="10">
    <source>
        <dbReference type="Proteomes" id="UP001151518"/>
    </source>
</evidence>
<feature type="region of interest" description="Disordered" evidence="8">
    <location>
        <begin position="497"/>
        <end position="517"/>
    </location>
</feature>
<dbReference type="PANTHER" id="PTHR31658">
    <property type="entry name" value="CONSERVED OLIGOMERIC GOLGI COMPLEX SUBUNIT 1"/>
    <property type="match status" value="1"/>
</dbReference>
<dbReference type="OrthoDB" id="46189at2759"/>
<sequence>MSWLQRNLFSRKRGSSQASDSEKAAHSATKTVASPSDSGSTGLRHTTEKPAALNYSDGALSDSEEEPETGPEPLDKDIDNVNELFSRLSVAEVRQYDKSLQKHVEKIQHQMRRVASKHYHELIDAADSVVAMDASSANISMKLSSLKAMLDSTVVVDKEGSSRNASKTPTDMQKQKDEKRTKVYSIAAQVKVLVDTPEQIWKALGAQQFLQASLLYMIASEIHKRLCAQSHSSLAASGAGSTFYDDSTDIDPLLAFPVAERQWAAVAPFREQITAKAHSLLESADSISIEASMGAICSIALLEDVDAEVACTVFLTHRGKSLGPLLERMSISGQLSRDATSLTSLLQELLGRLWQILSDYVIIFGVPDDGSAGWQAVRAGEQHARRQFASWMLTTLASICADTDLPVSPCLQPLWHNKAAANNRSSSSSSRAAVSSPAEVSKDTEQASQLQAARRRPDKSSIKSRRRKSSIAGSVLSSTLTVSPLSDALNLDSMRSPVTPIDRTWSRSQSVSTGITGPTGSISTTFIGAHALSDTHQPWNIGAQSTSRISGMFIVAKYLPEEIAQYKPQLARILDSELLQPDSESFNEADEDDIIGLERYLNEPKSLLKVLATQIQPRLERIAASTLNIWWTGIAENTQDAVSRAIDMQVLGVAEAAHMGAALHSWEAADAKEWTRGFSSVAVASNAVLSSVSSDSNTSLHGLLIEPLLQKRARALLFAAIDMALSAPETFLQRAEEPDVLAGHLPWRPLPIESGSIAMKPANMTTALLPAAEQPMSALVADVKGALNFEPAAVSSLRSIISSGLQASWRDGELWWKQISGQAALPEALACAKHFMEQWTAMVDRLEQWGANMTETACAVIASSEQAALSTGASISTLEMPPEVLLCIKGAWAANTLMDVVRNLVNADAPLLRECWQQLGMGVGELTAKLRDVGHSLLTPWFKYLGSSIALAWAEQFEALYYQIPNALRASAAATRGDIVEAWMTASQQASSTQLAWTTRYATLHRIATTMSREAASMRSDRTPSTAIRCLANKHRMRMQAVGGLGVLSCSGDAEMGRHVGQAFAHAMSAIVAARQQKADSTAAAEWDAEQLSVDIGFMLQQLGHSGALEQQKEHRCSPSSNNEALFERCYAHLVALANERWP</sequence>
<comment type="caution">
    <text evidence="9">The sequence shown here is derived from an EMBL/GenBank/DDBJ whole genome shotgun (WGS) entry which is preliminary data.</text>
</comment>
<evidence type="ECO:0000256" key="1">
    <source>
        <dbReference type="ARBA" id="ARBA00004395"/>
    </source>
</evidence>
<dbReference type="InterPro" id="IPR033370">
    <property type="entry name" value="COG1"/>
</dbReference>
<feature type="compositionally biased region" description="Basic residues" evidence="8">
    <location>
        <begin position="453"/>
        <end position="469"/>
    </location>
</feature>
<dbReference type="Proteomes" id="UP001151518">
    <property type="component" value="Unassembled WGS sequence"/>
</dbReference>
<evidence type="ECO:0000256" key="6">
    <source>
        <dbReference type="ARBA" id="ARBA00023034"/>
    </source>
</evidence>
<dbReference type="GO" id="GO:0017119">
    <property type="term" value="C:Golgi transport complex"/>
    <property type="evidence" value="ECO:0007669"/>
    <property type="project" value="InterPro"/>
</dbReference>
<dbReference type="AlphaFoldDB" id="A0A9W8KVL0"/>
<keyword evidence="5" id="KW-0653">Protein transport</keyword>
<feature type="region of interest" description="Disordered" evidence="8">
    <location>
        <begin position="421"/>
        <end position="470"/>
    </location>
</feature>
<dbReference type="GO" id="GO:0015031">
    <property type="term" value="P:protein transport"/>
    <property type="evidence" value="ECO:0007669"/>
    <property type="project" value="UniProtKB-KW"/>
</dbReference>
<feature type="region of interest" description="Disordered" evidence="8">
    <location>
        <begin position="1"/>
        <end position="78"/>
    </location>
</feature>
<feature type="region of interest" description="Disordered" evidence="8">
    <location>
        <begin position="157"/>
        <end position="178"/>
    </location>
</feature>
<evidence type="ECO:0000256" key="4">
    <source>
        <dbReference type="ARBA" id="ARBA00022448"/>
    </source>
</evidence>
<protein>
    <recommendedName>
        <fullName evidence="3">Conserved oligomeric Golgi complex subunit 1</fullName>
    </recommendedName>
</protein>
<dbReference type="GO" id="GO:0006891">
    <property type="term" value="P:intra-Golgi vesicle-mediated transport"/>
    <property type="evidence" value="ECO:0007669"/>
    <property type="project" value="InterPro"/>
</dbReference>
<comment type="similarity">
    <text evidence="2">Belongs to the COG1 family.</text>
</comment>
<evidence type="ECO:0000256" key="5">
    <source>
        <dbReference type="ARBA" id="ARBA00022927"/>
    </source>
</evidence>
<feature type="compositionally biased region" description="Low complexity" evidence="8">
    <location>
        <begin position="421"/>
        <end position="439"/>
    </location>
</feature>
<evidence type="ECO:0000256" key="7">
    <source>
        <dbReference type="ARBA" id="ARBA00023136"/>
    </source>
</evidence>
<feature type="compositionally biased region" description="Polar residues" evidence="8">
    <location>
        <begin position="162"/>
        <end position="172"/>
    </location>
</feature>